<evidence type="ECO:0000256" key="3">
    <source>
        <dbReference type="RuleBase" id="RU003476"/>
    </source>
</evidence>
<dbReference type="Proteomes" id="UP001597519">
    <property type="component" value="Unassembled WGS sequence"/>
</dbReference>
<proteinExistence type="inferred from homology"/>
<dbReference type="PANTHER" id="PTHR43736:SF1">
    <property type="entry name" value="DIHYDRONEOPTERIN TRIPHOSPHATE DIPHOSPHATASE"/>
    <property type="match status" value="1"/>
</dbReference>
<name>A0ABW5WR19_9STAP</name>
<dbReference type="PROSITE" id="PS00893">
    <property type="entry name" value="NUDIX_BOX"/>
    <property type="match status" value="1"/>
</dbReference>
<organism evidence="5 6">
    <name type="scientific">Corticicoccus populi</name>
    <dbReference type="NCBI Taxonomy" id="1812821"/>
    <lineage>
        <taxon>Bacteria</taxon>
        <taxon>Bacillati</taxon>
        <taxon>Bacillota</taxon>
        <taxon>Bacilli</taxon>
        <taxon>Bacillales</taxon>
        <taxon>Staphylococcaceae</taxon>
        <taxon>Corticicoccus</taxon>
    </lineage>
</organism>
<dbReference type="Gene3D" id="3.90.79.10">
    <property type="entry name" value="Nucleoside Triphosphate Pyrophosphohydrolase"/>
    <property type="match status" value="1"/>
</dbReference>
<dbReference type="PRINTS" id="PR00502">
    <property type="entry name" value="NUDIXFAMILY"/>
</dbReference>
<dbReference type="PROSITE" id="PS51462">
    <property type="entry name" value="NUDIX"/>
    <property type="match status" value="1"/>
</dbReference>
<reference evidence="6" key="1">
    <citation type="journal article" date="2019" name="Int. J. Syst. Evol. Microbiol.">
        <title>The Global Catalogue of Microorganisms (GCM) 10K type strain sequencing project: providing services to taxonomists for standard genome sequencing and annotation.</title>
        <authorList>
            <consortium name="The Broad Institute Genomics Platform"/>
            <consortium name="The Broad Institute Genome Sequencing Center for Infectious Disease"/>
            <person name="Wu L."/>
            <person name="Ma J."/>
        </authorList>
    </citation>
    <scope>NUCLEOTIDE SEQUENCE [LARGE SCALE GENOMIC DNA]</scope>
    <source>
        <strain evidence="6">KCTC 33575</strain>
    </source>
</reference>
<dbReference type="InterPro" id="IPR000086">
    <property type="entry name" value="NUDIX_hydrolase_dom"/>
</dbReference>
<accession>A0ABW5WR19</accession>
<evidence type="ECO:0000313" key="5">
    <source>
        <dbReference type="EMBL" id="MFD2828942.1"/>
    </source>
</evidence>
<dbReference type="InterPro" id="IPR020084">
    <property type="entry name" value="NUDIX_hydrolase_CS"/>
</dbReference>
<evidence type="ECO:0000256" key="2">
    <source>
        <dbReference type="ARBA" id="ARBA00022801"/>
    </source>
</evidence>
<protein>
    <submittedName>
        <fullName evidence="5">NUDIX domain-containing protein</fullName>
    </submittedName>
</protein>
<evidence type="ECO:0000256" key="1">
    <source>
        <dbReference type="ARBA" id="ARBA00005582"/>
    </source>
</evidence>
<dbReference type="InterPro" id="IPR020476">
    <property type="entry name" value="Nudix_hydrolase"/>
</dbReference>
<dbReference type="PANTHER" id="PTHR43736">
    <property type="entry name" value="ADP-RIBOSE PYROPHOSPHATASE"/>
    <property type="match status" value="1"/>
</dbReference>
<comment type="caution">
    <text evidence="5">The sequence shown here is derived from an EMBL/GenBank/DDBJ whole genome shotgun (WGS) entry which is preliminary data.</text>
</comment>
<dbReference type="Pfam" id="PF00293">
    <property type="entry name" value="NUDIX"/>
    <property type="match status" value="1"/>
</dbReference>
<dbReference type="RefSeq" id="WP_377770494.1">
    <property type="nucleotide sequence ID" value="NZ_JBHUOQ010000001.1"/>
</dbReference>
<dbReference type="InterPro" id="IPR015797">
    <property type="entry name" value="NUDIX_hydrolase-like_dom_sf"/>
</dbReference>
<keyword evidence="2 3" id="KW-0378">Hydrolase</keyword>
<dbReference type="SUPFAM" id="SSF55811">
    <property type="entry name" value="Nudix"/>
    <property type="match status" value="1"/>
</dbReference>
<keyword evidence="6" id="KW-1185">Reference proteome</keyword>
<feature type="domain" description="Nudix hydrolase" evidence="4">
    <location>
        <begin position="3"/>
        <end position="150"/>
    </location>
</feature>
<evidence type="ECO:0000259" key="4">
    <source>
        <dbReference type="PROSITE" id="PS51462"/>
    </source>
</evidence>
<sequence length="154" mass="17836">MRVFTDEYGIKVTFTKSHIKETKHILAIPKFNHQYLMTHHKIRGIEFPGGKVEAGESLEEAVHREVFEETGGVIESLAFVGTYTVHGSMPFSKAVYTVRVNDFHFKCDYMETYGPELFDAISSVPEEEQSPLLRDECIRYIYEMTKDDEIFTKQ</sequence>
<dbReference type="EMBL" id="JBHUOQ010000001">
    <property type="protein sequence ID" value="MFD2828942.1"/>
    <property type="molecule type" value="Genomic_DNA"/>
</dbReference>
<comment type="similarity">
    <text evidence="1 3">Belongs to the Nudix hydrolase family.</text>
</comment>
<evidence type="ECO:0000313" key="6">
    <source>
        <dbReference type="Proteomes" id="UP001597519"/>
    </source>
</evidence>
<gene>
    <name evidence="5" type="ORF">ACFSX4_00590</name>
</gene>